<evidence type="ECO:0000313" key="3">
    <source>
        <dbReference type="Proteomes" id="UP000321306"/>
    </source>
</evidence>
<reference evidence="2 3" key="1">
    <citation type="submission" date="2019-07" db="EMBL/GenBank/DDBJ databases">
        <title>Whole genome shotgun sequence of Deinococcus cellulosilyticus NBRC 106333.</title>
        <authorList>
            <person name="Hosoyama A."/>
            <person name="Uohara A."/>
            <person name="Ohji S."/>
            <person name="Ichikawa N."/>
        </authorList>
    </citation>
    <scope>NUCLEOTIDE SEQUENCE [LARGE SCALE GENOMIC DNA]</scope>
    <source>
        <strain evidence="2 3">NBRC 106333</strain>
    </source>
</reference>
<protein>
    <submittedName>
        <fullName evidence="2">Uncharacterized protein</fullName>
    </submittedName>
</protein>
<keyword evidence="1" id="KW-0812">Transmembrane</keyword>
<dbReference type="Proteomes" id="UP000321306">
    <property type="component" value="Unassembled WGS sequence"/>
</dbReference>
<name>A0A511N8Z5_DEIC1</name>
<feature type="transmembrane region" description="Helical" evidence="1">
    <location>
        <begin position="56"/>
        <end position="75"/>
    </location>
</feature>
<accession>A0A511N8Z5</accession>
<dbReference type="RefSeq" id="WP_146888772.1">
    <property type="nucleotide sequence ID" value="NZ_BJXB01000027.1"/>
</dbReference>
<keyword evidence="3" id="KW-1185">Reference proteome</keyword>
<feature type="transmembrane region" description="Helical" evidence="1">
    <location>
        <begin position="16"/>
        <end position="35"/>
    </location>
</feature>
<gene>
    <name evidence="2" type="ORF">DC3_46420</name>
</gene>
<organism evidence="2 3">
    <name type="scientific">Deinococcus cellulosilyticus (strain DSM 18568 / NBRC 106333 / KACC 11606 / 5516J-15)</name>
    <dbReference type="NCBI Taxonomy" id="1223518"/>
    <lineage>
        <taxon>Bacteria</taxon>
        <taxon>Thermotogati</taxon>
        <taxon>Deinococcota</taxon>
        <taxon>Deinococci</taxon>
        <taxon>Deinococcales</taxon>
        <taxon>Deinococcaceae</taxon>
        <taxon>Deinococcus</taxon>
    </lineage>
</organism>
<keyword evidence="1" id="KW-0472">Membrane</keyword>
<keyword evidence="1" id="KW-1133">Transmembrane helix</keyword>
<comment type="caution">
    <text evidence="2">The sequence shown here is derived from an EMBL/GenBank/DDBJ whole genome shotgun (WGS) entry which is preliminary data.</text>
</comment>
<evidence type="ECO:0000256" key="1">
    <source>
        <dbReference type="SAM" id="Phobius"/>
    </source>
</evidence>
<dbReference type="AlphaFoldDB" id="A0A511N8Z5"/>
<proteinExistence type="predicted"/>
<dbReference type="EMBL" id="BJXB01000027">
    <property type="protein sequence ID" value="GEM49007.1"/>
    <property type="molecule type" value="Genomic_DNA"/>
</dbReference>
<feature type="transmembrane region" description="Helical" evidence="1">
    <location>
        <begin position="81"/>
        <end position="101"/>
    </location>
</feature>
<sequence length="102" mass="12261">MIRRNIQWWNPLRPSYIPAILLALSWPLLWAWILLDWLVFNPFRLFDNPRDNTYNVLLDVFLVVSWISPLLALWTYRTRGWHWSAALFLLAFGLFLIASFLL</sequence>
<evidence type="ECO:0000313" key="2">
    <source>
        <dbReference type="EMBL" id="GEM49007.1"/>
    </source>
</evidence>